<reference evidence="1 2" key="1">
    <citation type="submission" date="2014-06" db="EMBL/GenBank/DDBJ databases">
        <title>Evolutionary Origins and Diversification of the Mycorrhizal Mutualists.</title>
        <authorList>
            <consortium name="DOE Joint Genome Institute"/>
            <consortium name="Mycorrhizal Genomics Consortium"/>
            <person name="Kohler A."/>
            <person name="Kuo A."/>
            <person name="Nagy L.G."/>
            <person name="Floudas D."/>
            <person name="Copeland A."/>
            <person name="Barry K.W."/>
            <person name="Cichocki N."/>
            <person name="Veneault-Fourrey C."/>
            <person name="LaButti K."/>
            <person name="Lindquist E.A."/>
            <person name="Lipzen A."/>
            <person name="Lundell T."/>
            <person name="Morin E."/>
            <person name="Murat C."/>
            <person name="Riley R."/>
            <person name="Ohm R."/>
            <person name="Sun H."/>
            <person name="Tunlid A."/>
            <person name="Henrissat B."/>
            <person name="Grigoriev I.V."/>
            <person name="Hibbett D.S."/>
            <person name="Martin F."/>
        </authorList>
    </citation>
    <scope>NUCLEOTIDE SEQUENCE [LARGE SCALE GENOMIC DNA]</scope>
    <source>
        <strain evidence="1 2">FD-325 SS-3</strain>
    </source>
</reference>
<keyword evidence="2" id="KW-1185">Reference proteome</keyword>
<feature type="non-terminal residue" evidence="1">
    <location>
        <position position="96"/>
    </location>
</feature>
<organism evidence="1 2">
    <name type="scientific">Plicaturopsis crispa FD-325 SS-3</name>
    <dbReference type="NCBI Taxonomy" id="944288"/>
    <lineage>
        <taxon>Eukaryota</taxon>
        <taxon>Fungi</taxon>
        <taxon>Dikarya</taxon>
        <taxon>Basidiomycota</taxon>
        <taxon>Agaricomycotina</taxon>
        <taxon>Agaricomycetes</taxon>
        <taxon>Agaricomycetidae</taxon>
        <taxon>Amylocorticiales</taxon>
        <taxon>Amylocorticiaceae</taxon>
        <taxon>Plicatura</taxon>
        <taxon>Plicaturopsis crispa</taxon>
    </lineage>
</organism>
<proteinExistence type="predicted"/>
<dbReference type="Proteomes" id="UP000053263">
    <property type="component" value="Unassembled WGS sequence"/>
</dbReference>
<dbReference type="EMBL" id="KN832576">
    <property type="protein sequence ID" value="KII83535.1"/>
    <property type="molecule type" value="Genomic_DNA"/>
</dbReference>
<protein>
    <submittedName>
        <fullName evidence="1">Uncharacterized protein</fullName>
    </submittedName>
</protein>
<accession>A0A0C9SW72</accession>
<dbReference type="HOGENOM" id="CLU_2365335_0_0_1"/>
<dbReference type="AlphaFoldDB" id="A0A0C9SW72"/>
<sequence>MFGGRTEGYGLLINRPSGCDWPSSYATGRVLRVCRTSREEARVRFLHFELCMARRRCLGSGAVTNCGEADATSSALSPQRRRRRCMRIADVFRGTP</sequence>
<evidence type="ECO:0000313" key="2">
    <source>
        <dbReference type="Proteomes" id="UP000053263"/>
    </source>
</evidence>
<name>A0A0C9SW72_PLICR</name>
<gene>
    <name evidence="1" type="ORF">PLICRDRAFT_47177</name>
</gene>
<evidence type="ECO:0000313" key="1">
    <source>
        <dbReference type="EMBL" id="KII83535.1"/>
    </source>
</evidence>